<protein>
    <recommendedName>
        <fullName evidence="5">Ig-like domain-containing protein</fullName>
    </recommendedName>
</protein>
<feature type="compositionally biased region" description="Polar residues" evidence="3">
    <location>
        <begin position="52"/>
        <end position="66"/>
    </location>
</feature>
<sequence length="789" mass="79333">MSLHKTRQARSINAAAITALVCITGLSACGGGSDGGSPTPPPVTVPVAQAPSFTSQPQNQSAQAGQSVTFSVAASSTDPLSYQWTRNGVAIPGATGSTYTVAAARLSDNAAVFSVTARNAAGSADSAKAALTVTGTGLVPLAGAIAEKPGPDTPPAFDAMGGLSIDAAGKLFVAGGYNITSIDSAGIIRRLPVDPVCNTWAAGHDMAGNVYVSCWAAIYKVSPAGVVSLVAGNRDARGAIDAKGAAARFDNPQDIAVDANGVVYVSDRGREAASLRRIDAAGNVTTMALHTFRDGTGGAKPITLRAPSALAIDATANVLLIEGNLIYKITAGGTATIVAGSADGGWADGDAFNARFSSPSGLAIDAAGTLYISDTGNASIRKIAADGKVQTLAGRYEQIGSADGQGNKASFNLPRGIDVDAAGNVFVNDAGNKTVRKITPAGVVTTVAGTPVLPRSSGSIDGLAHDARFYAPKGIAADAAGNVFIADSLNHAIRKINPDGAVTTLAGSARVSGNADGTAGQASFRLPTELSVDASGNLFVFDVASSQAPGISLVRKVSTAGVVTTVQIPVDPRDVTPAGKPATVTLPTMTTDAAGNIYLVSTATNANNYCATPKNPAFCDSLRRITLRRIAADGSVATLAENYNGTSPGVLMLGFRYGGMAVDHAGAVYLSDLESNVIWKVSGGAMTIFAGTPGKGGASDGKEEARFSTLGRMAFDKAGNLFVADTGNFTIRKITPAGVVSTPVGTAGKNDLALGSLPGSLPAVSGIAFDAKGVMYLTVADGVVKVVLP</sequence>
<keyword evidence="1" id="KW-0677">Repeat</keyword>
<dbReference type="InterPro" id="IPR007110">
    <property type="entry name" value="Ig-like_dom"/>
</dbReference>
<dbReference type="Pfam" id="PF13927">
    <property type="entry name" value="Ig_3"/>
    <property type="match status" value="1"/>
</dbReference>
<feature type="chain" id="PRO_5013541319" description="Ig-like domain-containing protein" evidence="4">
    <location>
        <begin position="29"/>
        <end position="789"/>
    </location>
</feature>
<evidence type="ECO:0000256" key="3">
    <source>
        <dbReference type="SAM" id="MobiDB-lite"/>
    </source>
</evidence>
<keyword evidence="4" id="KW-0732">Signal</keyword>
<dbReference type="SMART" id="SM00409">
    <property type="entry name" value="IG"/>
    <property type="match status" value="1"/>
</dbReference>
<dbReference type="PROSITE" id="PS51257">
    <property type="entry name" value="PROKAR_LIPOPROTEIN"/>
    <property type="match status" value="1"/>
</dbReference>
<dbReference type="PANTHER" id="PTHR13833">
    <property type="match status" value="1"/>
</dbReference>
<dbReference type="PROSITE" id="PS50835">
    <property type="entry name" value="IG_LIKE"/>
    <property type="match status" value="1"/>
</dbReference>
<feature type="region of interest" description="Disordered" evidence="3">
    <location>
        <begin position="32"/>
        <end position="66"/>
    </location>
</feature>
<evidence type="ECO:0000256" key="2">
    <source>
        <dbReference type="PROSITE-ProRule" id="PRU00504"/>
    </source>
</evidence>
<dbReference type="InterPro" id="IPR011042">
    <property type="entry name" value="6-blade_b-propeller_TolB-like"/>
</dbReference>
<dbReference type="RefSeq" id="WP_099879603.1">
    <property type="nucleotide sequence ID" value="NZ_CP024608.1"/>
</dbReference>
<feature type="repeat" description="NHL" evidence="2">
    <location>
        <begin position="469"/>
        <end position="499"/>
    </location>
</feature>
<dbReference type="Pfam" id="PF01436">
    <property type="entry name" value="NHL"/>
    <property type="match status" value="1"/>
</dbReference>
<name>A0A2D2DR19_9BURK</name>
<gene>
    <name evidence="6" type="ORF">CR152_25235</name>
</gene>
<dbReference type="KEGG" id="mass:CR152_25235"/>
<evidence type="ECO:0000256" key="4">
    <source>
        <dbReference type="SAM" id="SignalP"/>
    </source>
</evidence>
<dbReference type="InterPro" id="IPR013783">
    <property type="entry name" value="Ig-like_fold"/>
</dbReference>
<dbReference type="InterPro" id="IPR003599">
    <property type="entry name" value="Ig_sub"/>
</dbReference>
<dbReference type="AlphaFoldDB" id="A0A2D2DR19"/>
<dbReference type="Proteomes" id="UP000229897">
    <property type="component" value="Chromosome"/>
</dbReference>
<dbReference type="InterPro" id="IPR036179">
    <property type="entry name" value="Ig-like_dom_sf"/>
</dbReference>
<dbReference type="PANTHER" id="PTHR13833:SF71">
    <property type="entry name" value="NHL DOMAIN-CONTAINING PROTEIN"/>
    <property type="match status" value="1"/>
</dbReference>
<dbReference type="SUPFAM" id="SSF63829">
    <property type="entry name" value="Calcium-dependent phosphotriesterase"/>
    <property type="match status" value="2"/>
</dbReference>
<feature type="signal peptide" evidence="4">
    <location>
        <begin position="1"/>
        <end position="28"/>
    </location>
</feature>
<organism evidence="6 7">
    <name type="scientific">Massilia violaceinigra</name>
    <dbReference type="NCBI Taxonomy" id="2045208"/>
    <lineage>
        <taxon>Bacteria</taxon>
        <taxon>Pseudomonadati</taxon>
        <taxon>Pseudomonadota</taxon>
        <taxon>Betaproteobacteria</taxon>
        <taxon>Burkholderiales</taxon>
        <taxon>Oxalobacteraceae</taxon>
        <taxon>Telluria group</taxon>
        <taxon>Massilia</taxon>
    </lineage>
</organism>
<keyword evidence="7" id="KW-1185">Reference proteome</keyword>
<dbReference type="PROSITE" id="PS51125">
    <property type="entry name" value="NHL"/>
    <property type="match status" value="1"/>
</dbReference>
<dbReference type="SUPFAM" id="SSF48726">
    <property type="entry name" value="Immunoglobulin"/>
    <property type="match status" value="1"/>
</dbReference>
<accession>A0A2D2DR19</accession>
<evidence type="ECO:0000259" key="5">
    <source>
        <dbReference type="PROSITE" id="PS50835"/>
    </source>
</evidence>
<evidence type="ECO:0000313" key="6">
    <source>
        <dbReference type="EMBL" id="ATQ77435.1"/>
    </source>
</evidence>
<dbReference type="Gene3D" id="2.60.40.10">
    <property type="entry name" value="Immunoglobulins"/>
    <property type="match status" value="1"/>
</dbReference>
<reference evidence="6" key="1">
    <citation type="submission" date="2017-10" db="EMBL/GenBank/DDBJ databases">
        <title>Massilia psychrophilum sp. nov., a novel purple-pigmented bacterium isolated from Tianshan glacier, Xinjiang Municipality, China.</title>
        <authorList>
            <person name="Wang H."/>
        </authorList>
    </citation>
    <scope>NUCLEOTIDE SEQUENCE [LARGE SCALE GENOMIC DNA]</scope>
    <source>
        <strain evidence="6">B2</strain>
    </source>
</reference>
<evidence type="ECO:0000313" key="7">
    <source>
        <dbReference type="Proteomes" id="UP000229897"/>
    </source>
</evidence>
<dbReference type="Gene3D" id="2.120.10.30">
    <property type="entry name" value="TolB, C-terminal domain"/>
    <property type="match status" value="4"/>
</dbReference>
<evidence type="ECO:0000256" key="1">
    <source>
        <dbReference type="ARBA" id="ARBA00022737"/>
    </source>
</evidence>
<dbReference type="Pfam" id="PF25021">
    <property type="entry name" value="TEN_NHL"/>
    <property type="match status" value="2"/>
</dbReference>
<proteinExistence type="predicted"/>
<dbReference type="InterPro" id="IPR056822">
    <property type="entry name" value="TEN_NHL"/>
</dbReference>
<dbReference type="EMBL" id="CP024608">
    <property type="protein sequence ID" value="ATQ77435.1"/>
    <property type="molecule type" value="Genomic_DNA"/>
</dbReference>
<feature type="domain" description="Ig-like" evidence="5">
    <location>
        <begin position="51"/>
        <end position="132"/>
    </location>
</feature>
<dbReference type="InterPro" id="IPR001258">
    <property type="entry name" value="NHL_repeat"/>
</dbReference>